<keyword evidence="1" id="KW-0812">Transmembrane</keyword>
<accession>A0A2N6QNA9</accession>
<evidence type="ECO:0000313" key="3">
    <source>
        <dbReference type="Proteomes" id="UP000235564"/>
    </source>
</evidence>
<dbReference type="AlphaFoldDB" id="A0A2N6QNA9"/>
<feature type="transmembrane region" description="Helical" evidence="1">
    <location>
        <begin position="112"/>
        <end position="131"/>
    </location>
</feature>
<dbReference type="Proteomes" id="UP000235564">
    <property type="component" value="Unassembled WGS sequence"/>
</dbReference>
<evidence type="ECO:0000256" key="1">
    <source>
        <dbReference type="SAM" id="Phobius"/>
    </source>
</evidence>
<evidence type="ECO:0000313" key="2">
    <source>
        <dbReference type="EMBL" id="PMC22935.1"/>
    </source>
</evidence>
<comment type="caution">
    <text evidence="2">The sequence shown here is derived from an EMBL/GenBank/DDBJ whole genome shotgun (WGS) entry which is preliminary data.</text>
</comment>
<dbReference type="OrthoDB" id="1075464at2"/>
<dbReference type="RefSeq" id="WP_102698107.1">
    <property type="nucleotide sequence ID" value="NZ_PNGJ01000012.1"/>
</dbReference>
<name>A0A2N6QNA9_9BACT</name>
<keyword evidence="1" id="KW-1133">Transmembrane helix</keyword>
<protein>
    <submittedName>
        <fullName evidence="2">Uncharacterized protein</fullName>
    </submittedName>
</protein>
<proteinExistence type="predicted"/>
<sequence length="179" mass="21348">MKLFVIRLLYSLYCAERWSYRIPIRILGPFINRVCKRLYFWNPFGYIQKNNPTLEHYIRNVYKTMEVVFYDINIGIGIARAEGTLAFMFVPYEMLILSVFKKFRILPIQNSHFFIFLIITCGLSLLFTHFLGQKNEEYIGYFHKFESHKNNAVWHVISSIFFIGAVCAGIICIMWWNEN</sequence>
<reference evidence="2 3" key="1">
    <citation type="submission" date="2017-09" db="EMBL/GenBank/DDBJ databases">
        <title>Bacterial strain isolated from the female urinary microbiota.</title>
        <authorList>
            <person name="Thomas-White K."/>
            <person name="Kumar N."/>
            <person name="Forster S."/>
            <person name="Putonti C."/>
            <person name="Lawley T."/>
            <person name="Wolfe A.J."/>
        </authorList>
    </citation>
    <scope>NUCLEOTIDE SEQUENCE [LARGE SCALE GENOMIC DNA]</scope>
    <source>
        <strain evidence="2 3">UMB0536</strain>
    </source>
</reference>
<organism evidence="2 3">
    <name type="scientific">Hoylesella buccalis</name>
    <dbReference type="NCBI Taxonomy" id="28127"/>
    <lineage>
        <taxon>Bacteria</taxon>
        <taxon>Pseudomonadati</taxon>
        <taxon>Bacteroidota</taxon>
        <taxon>Bacteroidia</taxon>
        <taxon>Bacteroidales</taxon>
        <taxon>Prevotellaceae</taxon>
        <taxon>Hoylesella</taxon>
    </lineage>
</organism>
<feature type="transmembrane region" description="Helical" evidence="1">
    <location>
        <begin position="152"/>
        <end position="176"/>
    </location>
</feature>
<dbReference type="EMBL" id="PNGJ01000012">
    <property type="protein sequence ID" value="PMC22935.1"/>
    <property type="molecule type" value="Genomic_DNA"/>
</dbReference>
<keyword evidence="1" id="KW-0472">Membrane</keyword>
<feature type="transmembrane region" description="Helical" evidence="1">
    <location>
        <begin position="67"/>
        <end position="92"/>
    </location>
</feature>
<gene>
    <name evidence="2" type="ORF">CJ231_11740</name>
</gene>